<gene>
    <name evidence="18" type="ORF">SAMN05216236_12615</name>
</gene>
<evidence type="ECO:0000313" key="18">
    <source>
        <dbReference type="EMBL" id="SFU09482.1"/>
    </source>
</evidence>
<dbReference type="STRING" id="999627.SAMN05216236_12615"/>
<evidence type="ECO:0000256" key="10">
    <source>
        <dbReference type="ARBA" id="ARBA00023126"/>
    </source>
</evidence>
<comment type="similarity">
    <text evidence="3 12 15">Belongs to the 6-phosphogluconate dehydrogenase family.</text>
</comment>
<comment type="subunit">
    <text evidence="4 12">Homodimer.</text>
</comment>
<dbReference type="EC" id="1.1.1.44" evidence="5 12"/>
<evidence type="ECO:0000256" key="5">
    <source>
        <dbReference type="ARBA" id="ARBA00013011"/>
    </source>
</evidence>
<feature type="binding site" description="in other chain" evidence="14">
    <location>
        <position position="289"/>
    </location>
    <ligand>
        <name>substrate</name>
        <note>ligand shared between dimeric partners</note>
    </ligand>
</feature>
<evidence type="ECO:0000256" key="2">
    <source>
        <dbReference type="ARBA" id="ARBA00004874"/>
    </source>
</evidence>
<dbReference type="PIRSF" id="PIRSF000109">
    <property type="entry name" value="6PGD"/>
    <property type="match status" value="1"/>
</dbReference>
<evidence type="ECO:0000259" key="17">
    <source>
        <dbReference type="SMART" id="SM01350"/>
    </source>
</evidence>
<dbReference type="NCBIfam" id="NF006765">
    <property type="entry name" value="PRK09287.1"/>
    <property type="match status" value="1"/>
</dbReference>
<feature type="active site" description="Proton acceptor" evidence="13">
    <location>
        <position position="184"/>
    </location>
</feature>
<dbReference type="PANTHER" id="PTHR11811">
    <property type="entry name" value="6-PHOSPHOGLUCONATE DEHYDROGENASE"/>
    <property type="match status" value="1"/>
</dbReference>
<dbReference type="UniPathway" id="UPA00115">
    <property type="reaction ID" value="UER00410"/>
</dbReference>
<feature type="domain" description="6-phosphogluconate dehydrogenase C-terminal" evidence="17">
    <location>
        <begin position="180"/>
        <end position="465"/>
    </location>
</feature>
<evidence type="ECO:0000256" key="6">
    <source>
        <dbReference type="ARBA" id="ARBA00018193"/>
    </source>
</evidence>
<sequence>MAKAEIGIFGQGTMGRALALNLAERGHDVAIASRDASEIDAAMAGAGPLAARLHPTRSLSEFVAILRQPRAVLFMIPSGAPLDDMIARIRLLLDVGDTIIDGGNADFNATRARAADLQPGGLHYVGMGVSGGEQGARHGPSMMVGSSDQSWAQLRPMLHAIAARFRGDPCVAHVGPDGAGHFVKTVHNGIEYADMQMIAEIYGLMRDGAGLALAQIAERFDAWRDGPLQSFLIDTTVRALRTVDPQTGHALVDLISDRAGQKGTGRWTVIEALKLGQSASAIEAAVAARAWSAEKDMRVAAEHLLPAVQPGAIPPPEVLEQALLAGRILAHAQGFRVMQAASEAYDWSLDPARIAEIWRAGCIIRSALLDDLALALRGDLPFGHLVLSPVLRARLTASIPALRQVVAAATLSGLAVPSLSAALGWYDSLRRGRSTANLIQAQRDMFGAHGFHRLDRPGTHHGDWVGELQSTKDNTG</sequence>
<dbReference type="Gene3D" id="1.20.5.320">
    <property type="entry name" value="6-Phosphogluconate Dehydrogenase, domain 3"/>
    <property type="match status" value="1"/>
</dbReference>
<evidence type="ECO:0000256" key="8">
    <source>
        <dbReference type="ARBA" id="ARBA00023002"/>
    </source>
</evidence>
<evidence type="ECO:0000256" key="3">
    <source>
        <dbReference type="ARBA" id="ARBA00008419"/>
    </source>
</evidence>
<dbReference type="InterPro" id="IPR006114">
    <property type="entry name" value="6PGDH_C"/>
</dbReference>
<reference evidence="18 19" key="1">
    <citation type="submission" date="2016-10" db="EMBL/GenBank/DDBJ databases">
        <authorList>
            <person name="de Groot N.N."/>
        </authorList>
    </citation>
    <scope>NUCLEOTIDE SEQUENCE [LARGE SCALE GENOMIC DNA]</scope>
    <source>
        <strain evidence="18 19">CGMCC 1.10959</strain>
    </source>
</reference>
<evidence type="ECO:0000256" key="4">
    <source>
        <dbReference type="ARBA" id="ARBA00011738"/>
    </source>
</evidence>
<evidence type="ECO:0000313" key="19">
    <source>
        <dbReference type="Proteomes" id="UP000182466"/>
    </source>
</evidence>
<dbReference type="Pfam" id="PF03446">
    <property type="entry name" value="NAD_binding_2"/>
    <property type="match status" value="1"/>
</dbReference>
<dbReference type="FunFam" id="1.10.1040.10:FF:000032">
    <property type="entry name" value="6-phosphogluconate dehydrogenase, decarboxylating"/>
    <property type="match status" value="1"/>
</dbReference>
<keyword evidence="19" id="KW-1185">Reference proteome</keyword>
<feature type="binding site" evidence="14">
    <location>
        <position position="449"/>
    </location>
    <ligand>
        <name>substrate</name>
        <note>ligand shared between dimeric partners</note>
    </ligand>
</feature>
<feature type="active site" description="Proton donor" evidence="13">
    <location>
        <position position="191"/>
    </location>
</feature>
<comment type="function">
    <text evidence="1 12">Catalyzes the oxidative decarboxylation of 6-phosphogluconate to ribulose 5-phosphate and CO(2), with concomitant reduction of NADP to NADPH.</text>
</comment>
<organism evidence="18 19">
    <name type="scientific">Sedimentitalea nanhaiensis</name>
    <dbReference type="NCBI Taxonomy" id="999627"/>
    <lineage>
        <taxon>Bacteria</taxon>
        <taxon>Pseudomonadati</taxon>
        <taxon>Pseudomonadota</taxon>
        <taxon>Alphaproteobacteria</taxon>
        <taxon>Rhodobacterales</taxon>
        <taxon>Paracoccaceae</taxon>
        <taxon>Sedimentitalea</taxon>
    </lineage>
</organism>
<dbReference type="PRINTS" id="PR00076">
    <property type="entry name" value="6PGDHDRGNASE"/>
</dbReference>
<dbReference type="RefSeq" id="WP_027262272.1">
    <property type="nucleotide sequence ID" value="NZ_FPAW01000026.1"/>
</dbReference>
<dbReference type="InterPro" id="IPR006184">
    <property type="entry name" value="6PGdom_BS"/>
</dbReference>
<dbReference type="GO" id="GO:0006098">
    <property type="term" value="P:pentose-phosphate shunt"/>
    <property type="evidence" value="ECO:0007669"/>
    <property type="project" value="UniProtKB-UniPathway"/>
</dbReference>
<evidence type="ECO:0000256" key="15">
    <source>
        <dbReference type="RuleBase" id="RU000485"/>
    </source>
</evidence>
<dbReference type="AlphaFoldDB" id="A0A1I7DCN0"/>
<dbReference type="Proteomes" id="UP000182466">
    <property type="component" value="Unassembled WGS sequence"/>
</dbReference>
<evidence type="ECO:0000256" key="7">
    <source>
        <dbReference type="ARBA" id="ARBA00022857"/>
    </source>
</evidence>
<dbReference type="SUPFAM" id="SSF51735">
    <property type="entry name" value="NAD(P)-binding Rossmann-fold domains"/>
    <property type="match status" value="1"/>
</dbReference>
<dbReference type="GO" id="GO:0050661">
    <property type="term" value="F:NADP binding"/>
    <property type="evidence" value="ECO:0007669"/>
    <property type="project" value="InterPro"/>
</dbReference>
<comment type="catalytic activity">
    <reaction evidence="11 12 15">
        <text>6-phospho-D-gluconate + NADP(+) = D-ribulose 5-phosphate + CO2 + NADPH</text>
        <dbReference type="Rhea" id="RHEA:10116"/>
        <dbReference type="ChEBI" id="CHEBI:16526"/>
        <dbReference type="ChEBI" id="CHEBI:57783"/>
        <dbReference type="ChEBI" id="CHEBI:58121"/>
        <dbReference type="ChEBI" id="CHEBI:58349"/>
        <dbReference type="ChEBI" id="CHEBI:58759"/>
        <dbReference type="EC" id="1.1.1.44"/>
    </reaction>
</comment>
<evidence type="ECO:0000256" key="9">
    <source>
        <dbReference type="ARBA" id="ARBA00023064"/>
    </source>
</evidence>
<dbReference type="PROSITE" id="PS00461">
    <property type="entry name" value="6PGD"/>
    <property type="match status" value="1"/>
</dbReference>
<evidence type="ECO:0000256" key="14">
    <source>
        <dbReference type="PIRSR" id="PIRSR000109-2"/>
    </source>
</evidence>
<dbReference type="Gene3D" id="1.10.1040.10">
    <property type="entry name" value="N-(1-d-carboxylethyl)-l-norvaline Dehydrogenase, domain 2"/>
    <property type="match status" value="1"/>
</dbReference>
<feature type="binding site" description="in other chain" evidence="14">
    <location>
        <begin position="187"/>
        <end position="188"/>
    </location>
    <ligand>
        <name>substrate</name>
        <note>ligand shared between dimeric partners</note>
    </ligand>
</feature>
<dbReference type="GO" id="GO:0004616">
    <property type="term" value="F:phosphogluconate dehydrogenase (decarboxylating) activity"/>
    <property type="evidence" value="ECO:0007669"/>
    <property type="project" value="UniProtKB-EC"/>
</dbReference>
<comment type="pathway">
    <text evidence="2 12 15">Carbohydrate degradation; pentose phosphate pathway; D-ribulose 5-phosphate from D-glucose 6-phosphate (oxidative stage): step 3/3.</text>
</comment>
<dbReference type="EMBL" id="FPAW01000026">
    <property type="protein sequence ID" value="SFU09482.1"/>
    <property type="molecule type" value="Genomic_DNA"/>
</dbReference>
<accession>A0A1I7DCN0</accession>
<dbReference type="NCBIfam" id="TIGR00873">
    <property type="entry name" value="gnd"/>
    <property type="match status" value="1"/>
</dbReference>
<feature type="binding site" description="in other chain" evidence="14">
    <location>
        <begin position="130"/>
        <end position="132"/>
    </location>
    <ligand>
        <name>substrate</name>
        <note>ligand shared between dimeric partners</note>
    </ligand>
</feature>
<keyword evidence="7 12" id="KW-0521">NADP</keyword>
<keyword evidence="8 12" id="KW-0560">Oxidoreductase</keyword>
<proteinExistence type="inferred from homology"/>
<keyword evidence="10 12" id="KW-0570">Pentose shunt</keyword>
<dbReference type="InterPro" id="IPR008927">
    <property type="entry name" value="6-PGluconate_DH-like_C_sf"/>
</dbReference>
<keyword evidence="9 15" id="KW-0311">Gluconate utilization</keyword>
<dbReference type="Pfam" id="PF00393">
    <property type="entry name" value="6PGD"/>
    <property type="match status" value="1"/>
</dbReference>
<dbReference type="GO" id="GO:0019521">
    <property type="term" value="P:D-gluconate metabolic process"/>
    <property type="evidence" value="ECO:0007669"/>
    <property type="project" value="UniProtKB-KW"/>
</dbReference>
<dbReference type="InterPro" id="IPR013328">
    <property type="entry name" value="6PGD_dom2"/>
</dbReference>
<dbReference type="InterPro" id="IPR036291">
    <property type="entry name" value="NAD(P)-bd_dom_sf"/>
</dbReference>
<feature type="binding site" description="in other chain" evidence="14">
    <location>
        <position position="192"/>
    </location>
    <ligand>
        <name>substrate</name>
        <note>ligand shared between dimeric partners</note>
    </ligand>
</feature>
<evidence type="ECO:0000256" key="11">
    <source>
        <dbReference type="ARBA" id="ARBA00048640"/>
    </source>
</evidence>
<dbReference type="SUPFAM" id="SSF48179">
    <property type="entry name" value="6-phosphogluconate dehydrogenase C-terminal domain-like"/>
    <property type="match status" value="1"/>
</dbReference>
<feature type="binding site" description="in other chain" evidence="14">
    <location>
        <position position="262"/>
    </location>
    <ligand>
        <name>substrate</name>
        <note>ligand shared between dimeric partners</note>
    </ligand>
</feature>
<dbReference type="OrthoDB" id="9804542at2"/>
<dbReference type="Gene3D" id="3.40.50.720">
    <property type="entry name" value="NAD(P)-binding Rossmann-like Domain"/>
    <property type="match status" value="1"/>
</dbReference>
<feature type="binding site" description="in other chain" evidence="14">
    <location>
        <position position="104"/>
    </location>
    <ligand>
        <name>substrate</name>
        <note>ligand shared between dimeric partners</note>
    </ligand>
</feature>
<protein>
    <recommendedName>
        <fullName evidence="6 12">6-phosphogluconate dehydrogenase, decarboxylating</fullName>
        <ecNumber evidence="5 12">1.1.1.44</ecNumber>
    </recommendedName>
</protein>
<dbReference type="InterPro" id="IPR006113">
    <property type="entry name" value="6PGDH_Gnd/GntZ"/>
</dbReference>
<evidence type="ECO:0000256" key="1">
    <source>
        <dbReference type="ARBA" id="ARBA00002526"/>
    </source>
</evidence>
<name>A0A1I7DCN0_9RHOB</name>
<evidence type="ECO:0000256" key="12">
    <source>
        <dbReference type="PIRNR" id="PIRNR000109"/>
    </source>
</evidence>
<dbReference type="SMART" id="SM01350">
    <property type="entry name" value="6PGD"/>
    <property type="match status" value="1"/>
</dbReference>
<feature type="binding site" evidence="14">
    <location>
        <position position="443"/>
    </location>
    <ligand>
        <name>substrate</name>
        <note>ligand shared between dimeric partners</note>
    </ligand>
</feature>
<dbReference type="InterPro" id="IPR006115">
    <property type="entry name" value="6PGDH_NADP-bd"/>
</dbReference>
<feature type="region of interest" description="Disordered" evidence="16">
    <location>
        <begin position="457"/>
        <end position="476"/>
    </location>
</feature>
<evidence type="ECO:0000256" key="16">
    <source>
        <dbReference type="SAM" id="MobiDB-lite"/>
    </source>
</evidence>
<dbReference type="eggNOG" id="COG0362">
    <property type="taxonomic scope" value="Bacteria"/>
</dbReference>
<dbReference type="InterPro" id="IPR006183">
    <property type="entry name" value="Pgluconate_DH"/>
</dbReference>
<evidence type="ECO:0000256" key="13">
    <source>
        <dbReference type="PIRSR" id="PIRSR000109-1"/>
    </source>
</evidence>